<gene>
    <name evidence="2" type="ORF">M436DRAFT_68577</name>
</gene>
<accession>A0A074XS35</accession>
<dbReference type="EMBL" id="KL584702">
    <property type="protein sequence ID" value="KEQ77376.1"/>
    <property type="molecule type" value="Genomic_DNA"/>
</dbReference>
<protein>
    <submittedName>
        <fullName evidence="2">Uncharacterized protein</fullName>
    </submittedName>
</protein>
<feature type="compositionally biased region" description="Polar residues" evidence="1">
    <location>
        <begin position="18"/>
        <end position="50"/>
    </location>
</feature>
<dbReference type="HOGENOM" id="CLU_1895772_0_0_1"/>
<dbReference type="GeneID" id="25414449"/>
<keyword evidence="3" id="KW-1185">Reference proteome</keyword>
<name>A0A074XS35_9PEZI</name>
<dbReference type="Proteomes" id="UP000027730">
    <property type="component" value="Unassembled WGS sequence"/>
</dbReference>
<feature type="compositionally biased region" description="Basic residues" evidence="1">
    <location>
        <begin position="1"/>
        <end position="17"/>
    </location>
</feature>
<sequence>MPSGKRKKVPGRRHKHTISPNQHLSISATTPPHHQSQRATAAPSTSSYTWQDLRKDPPTKKRATIATLESKGATTRAEKRAGGYLMAGGVMADMKMGATTHHPLFLPQIDVPKPEGMRPETNRRNLHYVLLKTGRSICHNCALLWRHHTTMVCGER</sequence>
<organism evidence="2 3">
    <name type="scientific">Aureobasidium namibiae CBS 147.97</name>
    <dbReference type="NCBI Taxonomy" id="1043004"/>
    <lineage>
        <taxon>Eukaryota</taxon>
        <taxon>Fungi</taxon>
        <taxon>Dikarya</taxon>
        <taxon>Ascomycota</taxon>
        <taxon>Pezizomycotina</taxon>
        <taxon>Dothideomycetes</taxon>
        <taxon>Dothideomycetidae</taxon>
        <taxon>Dothideales</taxon>
        <taxon>Saccotheciaceae</taxon>
        <taxon>Aureobasidium</taxon>
    </lineage>
</organism>
<dbReference type="RefSeq" id="XP_013432184.1">
    <property type="nucleotide sequence ID" value="XM_013576730.1"/>
</dbReference>
<feature type="region of interest" description="Disordered" evidence="1">
    <location>
        <begin position="1"/>
        <end position="62"/>
    </location>
</feature>
<evidence type="ECO:0000313" key="3">
    <source>
        <dbReference type="Proteomes" id="UP000027730"/>
    </source>
</evidence>
<evidence type="ECO:0000313" key="2">
    <source>
        <dbReference type="EMBL" id="KEQ77376.1"/>
    </source>
</evidence>
<reference evidence="2 3" key="1">
    <citation type="journal article" date="2014" name="BMC Genomics">
        <title>Genome sequencing of four Aureobasidium pullulans varieties: biotechnological potential, stress tolerance, and description of new species.</title>
        <authorList>
            <person name="Gostin Ar C."/>
            <person name="Ohm R.A."/>
            <person name="Kogej T."/>
            <person name="Sonjak S."/>
            <person name="Turk M."/>
            <person name="Zajc J."/>
            <person name="Zalar P."/>
            <person name="Grube M."/>
            <person name="Sun H."/>
            <person name="Han J."/>
            <person name="Sharma A."/>
            <person name="Chiniquy J."/>
            <person name="Ngan C.Y."/>
            <person name="Lipzen A."/>
            <person name="Barry K."/>
            <person name="Grigoriev I.V."/>
            <person name="Gunde-Cimerman N."/>
        </authorList>
    </citation>
    <scope>NUCLEOTIDE SEQUENCE [LARGE SCALE GENOMIC DNA]</scope>
    <source>
        <strain evidence="2 3">CBS 147.97</strain>
    </source>
</reference>
<evidence type="ECO:0000256" key="1">
    <source>
        <dbReference type="SAM" id="MobiDB-lite"/>
    </source>
</evidence>
<dbReference type="AlphaFoldDB" id="A0A074XS35"/>
<proteinExistence type="predicted"/>